<dbReference type="CDD" id="cd16936">
    <property type="entry name" value="HATPase_RsbW-like"/>
    <property type="match status" value="1"/>
</dbReference>
<dbReference type="Proteomes" id="UP001526426">
    <property type="component" value="Unassembled WGS sequence"/>
</dbReference>
<gene>
    <name evidence="3" type="ORF">K4A83_07305</name>
</gene>
<keyword evidence="4" id="KW-1185">Reference proteome</keyword>
<sequence length="160" mass="18483">MLLLTQRLLLAILKQAYRQVPTELRILKRTLAWFNSLYLPEIEQKDWLQCELALAEGLTNAIRHAHRDKPPETPIDLEVTVDDQQIILRIWDAGAPFSLQQYLREQADPMNTHAGGGRGLVILQKIADVLEYNRTEDQRNCLLIVKQYSRANETCDEETC</sequence>
<name>A0ABT3L3J1_9CYAN</name>
<dbReference type="InterPro" id="IPR050267">
    <property type="entry name" value="Anti-sigma-factor_SerPK"/>
</dbReference>
<dbReference type="SUPFAM" id="SSF55874">
    <property type="entry name" value="ATPase domain of HSP90 chaperone/DNA topoisomerase II/histidine kinase"/>
    <property type="match status" value="1"/>
</dbReference>
<keyword evidence="3" id="KW-0067">ATP-binding</keyword>
<dbReference type="PANTHER" id="PTHR35526:SF3">
    <property type="entry name" value="ANTI-SIGMA-F FACTOR RSBW"/>
    <property type="match status" value="1"/>
</dbReference>
<evidence type="ECO:0000259" key="2">
    <source>
        <dbReference type="Pfam" id="PF13581"/>
    </source>
</evidence>
<proteinExistence type="predicted"/>
<evidence type="ECO:0000313" key="4">
    <source>
        <dbReference type="Proteomes" id="UP001526426"/>
    </source>
</evidence>
<dbReference type="GO" id="GO:0005524">
    <property type="term" value="F:ATP binding"/>
    <property type="evidence" value="ECO:0007669"/>
    <property type="project" value="UniProtKB-KW"/>
</dbReference>
<reference evidence="3 4" key="1">
    <citation type="submission" date="2021-08" db="EMBL/GenBank/DDBJ databases">
        <title>Draft genome sequence of Spirulina subsalsa with high tolerance to salinity and hype-accumulation of phycocyanin.</title>
        <authorList>
            <person name="Pei H."/>
            <person name="Jiang L."/>
        </authorList>
    </citation>
    <scope>NUCLEOTIDE SEQUENCE [LARGE SCALE GENOMIC DNA]</scope>
    <source>
        <strain evidence="3 4">FACHB-351</strain>
    </source>
</reference>
<keyword evidence="3" id="KW-0547">Nucleotide-binding</keyword>
<protein>
    <submittedName>
        <fullName evidence="3">ATP-binding protein</fullName>
    </submittedName>
</protein>
<dbReference type="EMBL" id="JAIHOM010000027">
    <property type="protein sequence ID" value="MCW6036078.1"/>
    <property type="molecule type" value="Genomic_DNA"/>
</dbReference>
<feature type="domain" description="Histidine kinase/HSP90-like ATPase" evidence="2">
    <location>
        <begin position="23"/>
        <end position="146"/>
    </location>
</feature>
<dbReference type="PANTHER" id="PTHR35526">
    <property type="entry name" value="ANTI-SIGMA-F FACTOR RSBW-RELATED"/>
    <property type="match status" value="1"/>
</dbReference>
<dbReference type="Pfam" id="PF13581">
    <property type="entry name" value="HATPase_c_2"/>
    <property type="match status" value="1"/>
</dbReference>
<dbReference type="Gene3D" id="3.30.565.10">
    <property type="entry name" value="Histidine kinase-like ATPase, C-terminal domain"/>
    <property type="match status" value="1"/>
</dbReference>
<comment type="caution">
    <text evidence="3">The sequence shown here is derived from an EMBL/GenBank/DDBJ whole genome shotgun (WGS) entry which is preliminary data.</text>
</comment>
<evidence type="ECO:0000256" key="1">
    <source>
        <dbReference type="ARBA" id="ARBA00022527"/>
    </source>
</evidence>
<dbReference type="InterPro" id="IPR003594">
    <property type="entry name" value="HATPase_dom"/>
</dbReference>
<organism evidence="3 4">
    <name type="scientific">Spirulina subsalsa FACHB-351</name>
    <dbReference type="NCBI Taxonomy" id="234711"/>
    <lineage>
        <taxon>Bacteria</taxon>
        <taxon>Bacillati</taxon>
        <taxon>Cyanobacteriota</taxon>
        <taxon>Cyanophyceae</taxon>
        <taxon>Spirulinales</taxon>
        <taxon>Spirulinaceae</taxon>
        <taxon>Spirulina</taxon>
    </lineage>
</organism>
<dbReference type="RefSeq" id="WP_407809939.1">
    <property type="nucleotide sequence ID" value="NZ_JAIHOM010000027.1"/>
</dbReference>
<keyword evidence="1" id="KW-0418">Kinase</keyword>
<evidence type="ECO:0000313" key="3">
    <source>
        <dbReference type="EMBL" id="MCW6036078.1"/>
    </source>
</evidence>
<accession>A0ABT3L3J1</accession>
<dbReference type="InterPro" id="IPR036890">
    <property type="entry name" value="HATPase_C_sf"/>
</dbReference>
<keyword evidence="1" id="KW-0808">Transferase</keyword>
<keyword evidence="1" id="KW-0723">Serine/threonine-protein kinase</keyword>